<feature type="disulfide bond" evidence="2">
    <location>
        <begin position="26"/>
        <end position="36"/>
    </location>
</feature>
<evidence type="ECO:0000256" key="3">
    <source>
        <dbReference type="SAM" id="SignalP"/>
    </source>
</evidence>
<feature type="disulfide bond" evidence="2">
    <location>
        <begin position="45"/>
        <end position="54"/>
    </location>
</feature>
<dbReference type="InterPro" id="IPR013111">
    <property type="entry name" value="EGF_extracell"/>
</dbReference>
<dbReference type="InterPro" id="IPR000742">
    <property type="entry name" value="EGF"/>
</dbReference>
<feature type="domain" description="EGF-like" evidence="4">
    <location>
        <begin position="22"/>
        <end position="55"/>
    </location>
</feature>
<evidence type="ECO:0000313" key="5">
    <source>
        <dbReference type="EMBL" id="KAA0152712.1"/>
    </source>
</evidence>
<dbReference type="PROSITE" id="PS01186">
    <property type="entry name" value="EGF_2"/>
    <property type="match status" value="2"/>
</dbReference>
<keyword evidence="6" id="KW-1185">Reference proteome</keyword>
<feature type="disulfide bond" evidence="2">
    <location>
        <begin position="475"/>
        <end position="484"/>
    </location>
</feature>
<protein>
    <recommendedName>
        <fullName evidence="4">EGF-like domain-containing protein</fullName>
    </recommendedName>
</protein>
<dbReference type="InterPro" id="IPR002049">
    <property type="entry name" value="LE_dom"/>
</dbReference>
<organism evidence="5 6">
    <name type="scientific">Cafeteria roenbergensis</name>
    <name type="common">Marine flagellate</name>
    <dbReference type="NCBI Taxonomy" id="33653"/>
    <lineage>
        <taxon>Eukaryota</taxon>
        <taxon>Sar</taxon>
        <taxon>Stramenopiles</taxon>
        <taxon>Bigyra</taxon>
        <taxon>Opalozoa</taxon>
        <taxon>Bicosoecida</taxon>
        <taxon>Cafeteriaceae</taxon>
        <taxon>Cafeteria</taxon>
    </lineage>
</organism>
<dbReference type="CDD" id="cd00055">
    <property type="entry name" value="EGF_Lam"/>
    <property type="match status" value="1"/>
</dbReference>
<evidence type="ECO:0000259" key="4">
    <source>
        <dbReference type="PROSITE" id="PS50026"/>
    </source>
</evidence>
<name>A0A5A8CI28_CAFRO</name>
<keyword evidence="3" id="KW-0732">Signal</keyword>
<dbReference type="InterPro" id="IPR052108">
    <property type="entry name" value="MEGF/SIB"/>
</dbReference>
<dbReference type="PROSITE" id="PS50026">
    <property type="entry name" value="EGF_3"/>
    <property type="match status" value="2"/>
</dbReference>
<dbReference type="Gene3D" id="2.60.120.260">
    <property type="entry name" value="Galactose-binding domain-like"/>
    <property type="match status" value="1"/>
</dbReference>
<dbReference type="Proteomes" id="UP000323011">
    <property type="component" value="Unassembled WGS sequence"/>
</dbReference>
<sequence length="877" mass="92954">MRLSSGVVVLAALSAVRLRVALAAPCPNDCSGHGLCDSQTRKCSCFDGYRGYDCRYRNCPFGPQWFGYAHATDRVHDVQTECSSSGECNRNTGECECLPLFDGFACQYLKCASDCSGHGRCMSMREAAAEVNGFSLLRKVLYDEPWDADVLRGCVCDPEWEGYDCSQRRCPRGDDPLTAGQSDEVQLLSCSCPNDECVGDMTLSFYGQASPRINATSVLSVAAEQPDTLASGLARGESVEAKLETIRPLDGVLVEPNATDGPIGWHGSAPLCAPASQGGAVSRITFNEHGGDVPALEVTSAVFGRDNVTGALVAANVTLMHDGQGGSVRGSTEYEVCSGRGVCDHLLGDCLCFDNYFASDGDGQPGSRADCGFASVNISDCPNVLDRCSARGVCDSQRVINGSLLVVDDYAPFVNETFLYKCNCYHGYEGGDCSIQSCPMAPAWFDEASSDNTAHALAPCSNMGHCDGVTGQCICRPGFTGEACERMECPKDRSGVECGGRGRCLTLREAASKAVRHGWRQGQDEVQVVSCSLSDTESFVLELNHHQTFPIRANASEASVRSLLEELPTVGFVQVTFRPGPVACLATGNEIRIQFISHDVDTPQLVATSPAGVANAQLTVETVQNGNRITYGETQGDMKRWDANKITLCDCDGRPNYNMTRPIEATYDEASAGTAFTGYTGAGFDSALDLGRFVGLTCSERPCPHGPDPLGGTEALGQLETQTISCTSPTLTGGNNVSVITLSHMGVSTTPLAINTTQPELKLALERLASVGVVDVAMSDGALCTATGAQTNVTFLTEFGDLPLIRASVSSGEFGEIDIAEAVKGTRENVECNRQGICDKATGLCQCFSHRVSGDGAQSPGRRGDCGGLDHLFTDGA</sequence>
<feature type="signal peptide" evidence="3">
    <location>
        <begin position="1"/>
        <end position="23"/>
    </location>
</feature>
<dbReference type="SMART" id="SM00181">
    <property type="entry name" value="EGF"/>
    <property type="match status" value="4"/>
</dbReference>
<dbReference type="Gene3D" id="2.10.25.10">
    <property type="entry name" value="Laminin"/>
    <property type="match status" value="2"/>
</dbReference>
<proteinExistence type="predicted"/>
<dbReference type="AlphaFoldDB" id="A0A5A8CI28"/>
<feature type="domain" description="EGF-like" evidence="4">
    <location>
        <begin position="451"/>
        <end position="485"/>
    </location>
</feature>
<dbReference type="EMBL" id="VLTN01000019">
    <property type="protein sequence ID" value="KAA0152712.1"/>
    <property type="molecule type" value="Genomic_DNA"/>
</dbReference>
<gene>
    <name evidence="5" type="ORF">FNF29_03601</name>
</gene>
<evidence type="ECO:0000313" key="6">
    <source>
        <dbReference type="Proteomes" id="UP000323011"/>
    </source>
</evidence>
<keyword evidence="2" id="KW-0245">EGF-like domain</keyword>
<evidence type="ECO:0000256" key="2">
    <source>
        <dbReference type="PROSITE-ProRule" id="PRU00076"/>
    </source>
</evidence>
<dbReference type="Pfam" id="PF07974">
    <property type="entry name" value="EGF_2"/>
    <property type="match status" value="1"/>
</dbReference>
<reference evidence="5 6" key="1">
    <citation type="submission" date="2019-07" db="EMBL/GenBank/DDBJ databases">
        <title>Genomes of Cafeteria roenbergensis.</title>
        <authorList>
            <person name="Fischer M.G."/>
            <person name="Hackl T."/>
            <person name="Roman M."/>
        </authorList>
    </citation>
    <scope>NUCLEOTIDE SEQUENCE [LARGE SCALE GENOMIC DNA]</scope>
    <source>
        <strain evidence="5 6">BVI</strain>
    </source>
</reference>
<dbReference type="PRINTS" id="PR00011">
    <property type="entry name" value="EGFLAMININ"/>
</dbReference>
<dbReference type="PROSITE" id="PS00022">
    <property type="entry name" value="EGF_1"/>
    <property type="match status" value="3"/>
</dbReference>
<feature type="chain" id="PRO_5022894428" description="EGF-like domain-containing protein" evidence="3">
    <location>
        <begin position="24"/>
        <end position="877"/>
    </location>
</feature>
<comment type="caution">
    <text evidence="5">The sequence shown here is derived from an EMBL/GenBank/DDBJ whole genome shotgun (WGS) entry which is preliminary data.</text>
</comment>
<evidence type="ECO:0000256" key="1">
    <source>
        <dbReference type="ARBA" id="ARBA00023157"/>
    </source>
</evidence>
<comment type="caution">
    <text evidence="2">Lacks conserved residue(s) required for the propagation of feature annotation.</text>
</comment>
<keyword evidence="1 2" id="KW-1015">Disulfide bond</keyword>
<dbReference type="PANTHER" id="PTHR24035">
    <property type="entry name" value="MULTIPLE EPIDERMAL GROWTH FACTOR-LIKE DOMAINS PROTEIN"/>
    <property type="match status" value="1"/>
</dbReference>
<accession>A0A5A8CI28</accession>